<feature type="transmembrane region" description="Helical" evidence="1">
    <location>
        <begin position="107"/>
        <end position="125"/>
    </location>
</feature>
<dbReference type="Pfam" id="PF10011">
    <property type="entry name" value="DUF2254"/>
    <property type="match status" value="1"/>
</dbReference>
<organism evidence="2 3">
    <name type="scientific">Suttonella indologenes</name>
    <dbReference type="NCBI Taxonomy" id="13276"/>
    <lineage>
        <taxon>Bacteria</taxon>
        <taxon>Pseudomonadati</taxon>
        <taxon>Pseudomonadota</taxon>
        <taxon>Gammaproteobacteria</taxon>
        <taxon>Cardiobacteriales</taxon>
        <taxon>Cardiobacteriaceae</taxon>
        <taxon>Suttonella</taxon>
    </lineage>
</organism>
<dbReference type="AlphaFoldDB" id="A0A380MYX5"/>
<evidence type="ECO:0000313" key="3">
    <source>
        <dbReference type="Proteomes" id="UP000254575"/>
    </source>
</evidence>
<keyword evidence="1" id="KW-1133">Transmembrane helix</keyword>
<accession>A0A380MYX5</accession>
<keyword evidence="3" id="KW-1185">Reference proteome</keyword>
<reference evidence="2 3" key="1">
    <citation type="submission" date="2018-06" db="EMBL/GenBank/DDBJ databases">
        <authorList>
            <consortium name="Pathogen Informatics"/>
            <person name="Doyle S."/>
        </authorList>
    </citation>
    <scope>NUCLEOTIDE SEQUENCE [LARGE SCALE GENOMIC DNA]</scope>
    <source>
        <strain evidence="2 3">NCTC10717</strain>
    </source>
</reference>
<feature type="transmembrane region" description="Helical" evidence="1">
    <location>
        <begin position="137"/>
        <end position="157"/>
    </location>
</feature>
<evidence type="ECO:0000313" key="2">
    <source>
        <dbReference type="EMBL" id="SUO97770.1"/>
    </source>
</evidence>
<proteinExistence type="predicted"/>
<keyword evidence="1" id="KW-0472">Membrane</keyword>
<dbReference type="RefSeq" id="WP_115218768.1">
    <property type="nucleotide sequence ID" value="NZ_UHIA01000004.1"/>
</dbReference>
<gene>
    <name evidence="2" type="ORF">NCTC10717_01611</name>
</gene>
<protein>
    <submittedName>
        <fullName evidence="2">Predicted membrane protein (DUF2254)</fullName>
    </submittedName>
</protein>
<dbReference type="OrthoDB" id="2955631at2"/>
<dbReference type="InterPro" id="IPR018723">
    <property type="entry name" value="DUF2254_membrane"/>
</dbReference>
<keyword evidence="1" id="KW-0812">Transmembrane</keyword>
<evidence type="ECO:0000256" key="1">
    <source>
        <dbReference type="SAM" id="Phobius"/>
    </source>
</evidence>
<name>A0A380MYX5_9GAMM</name>
<dbReference type="Proteomes" id="UP000254575">
    <property type="component" value="Unassembled WGS sequence"/>
</dbReference>
<feature type="transmembrane region" description="Helical" evidence="1">
    <location>
        <begin position="20"/>
        <end position="40"/>
    </location>
</feature>
<feature type="transmembrane region" description="Helical" evidence="1">
    <location>
        <begin position="60"/>
        <end position="87"/>
    </location>
</feature>
<sequence>MTNTLYRWLIVLKKPGNQIWLVPAYWAAFAVILAFIARLFGEMIKTDALPNIERSTLEDLLTILASSMLSVSTFSLSIMVSAFSSAANSTTPRAMGLVMGDDNTRTTIASFIAAFIYAMIAKTAIGMEYYGQNGRFILFIGTIIVVFYLIVTLIRWVSTLSQLGSLSNTLHKISAKTEDALQNYYKSPDMGAVWQGNLQHPAQAIHAGQAGYLTHIDMASLQKLAEKHDTYLSITVRPGKLLTKNSVIACLSAQVEASAAQAFADCFVVNYERTYAQDPQWGLNVLSEAAQRALSPGTNDPGTAINIMVIILALLSKKMPEREKGEYDRLSIIAADVQDWIAHTFLPIARDGAGVVEVGASMQSVLAGIAADCRDPQIAVAAADTAQAALKRFQQILDFEDDRQKLLQQHRMLFAADKVSALQVKK</sequence>
<dbReference type="EMBL" id="UHIA01000004">
    <property type="protein sequence ID" value="SUO97770.1"/>
    <property type="molecule type" value="Genomic_DNA"/>
</dbReference>